<feature type="transmembrane region" description="Helical" evidence="1">
    <location>
        <begin position="20"/>
        <end position="44"/>
    </location>
</feature>
<keyword evidence="1" id="KW-0472">Membrane</keyword>
<sequence>MPQEESPKKTRPGSDWSTFWPSFWITLLGTGLIGGVVAAGVVFLSARIQQGIAEEAAAIATCDNPQQLRLADRIEAVATSELQYEDASGQSLSYPATQLVDGSRQTAWIAGEAGGGVGAQISLRLPAGEDVRVICILNGYAKTNDLYDANGSVRVLEVATENGARDAALPRVTDANIFDYQALVFAPGMTQEILLTIQASDVPEASAEFGPTSAAMSEIEIWVKE</sequence>
<dbReference type="RefSeq" id="WP_135063756.1">
    <property type="nucleotide sequence ID" value="NZ_CP038266.1"/>
</dbReference>
<keyword evidence="4" id="KW-1185">Reference proteome</keyword>
<proteinExistence type="predicted"/>
<protein>
    <recommendedName>
        <fullName evidence="2">NAD glycohydrolase translocation F5/8 type C domain-containing protein</fullName>
    </recommendedName>
</protein>
<dbReference type="Proteomes" id="UP000295748">
    <property type="component" value="Chromosome"/>
</dbReference>
<evidence type="ECO:0000313" key="4">
    <source>
        <dbReference type="Proteomes" id="UP000295748"/>
    </source>
</evidence>
<gene>
    <name evidence="3" type="ORF">E4K62_03900</name>
</gene>
<reference evidence="3 4" key="1">
    <citation type="submission" date="2019-03" db="EMBL/GenBank/DDBJ databases">
        <authorList>
            <person name="Dong K."/>
        </authorList>
    </citation>
    <scope>NUCLEOTIDE SEQUENCE [LARGE SCALE GENOMIC DNA]</scope>
    <source>
        <strain evidence="4">dk512</strain>
    </source>
</reference>
<organism evidence="3 4">
    <name type="scientific">Microbacterium wangchenii</name>
    <dbReference type="NCBI Taxonomy" id="2541726"/>
    <lineage>
        <taxon>Bacteria</taxon>
        <taxon>Bacillati</taxon>
        <taxon>Actinomycetota</taxon>
        <taxon>Actinomycetes</taxon>
        <taxon>Micrococcales</taxon>
        <taxon>Microbacteriaceae</taxon>
        <taxon>Microbacterium</taxon>
    </lineage>
</organism>
<keyword evidence="1" id="KW-0812">Transmembrane</keyword>
<dbReference type="Pfam" id="PF25302">
    <property type="entry name" value="NADase_transloc"/>
    <property type="match status" value="1"/>
</dbReference>
<dbReference type="EMBL" id="CP038266">
    <property type="protein sequence ID" value="QBR87910.1"/>
    <property type="molecule type" value="Genomic_DNA"/>
</dbReference>
<name>A0ABX5SRJ9_9MICO</name>
<evidence type="ECO:0000313" key="3">
    <source>
        <dbReference type="EMBL" id="QBR87910.1"/>
    </source>
</evidence>
<dbReference type="NCBIfam" id="NF047619">
    <property type="entry name" value="NADase_discoid"/>
    <property type="match status" value="1"/>
</dbReference>
<evidence type="ECO:0000256" key="1">
    <source>
        <dbReference type="SAM" id="Phobius"/>
    </source>
</evidence>
<feature type="domain" description="NAD glycohydrolase translocation F5/8 type C" evidence="2">
    <location>
        <begin position="78"/>
        <end position="165"/>
    </location>
</feature>
<keyword evidence="1" id="KW-1133">Transmembrane helix</keyword>
<evidence type="ECO:0000259" key="2">
    <source>
        <dbReference type="Pfam" id="PF25302"/>
    </source>
</evidence>
<accession>A0ABX5SRJ9</accession>
<dbReference type="InterPro" id="IPR057561">
    <property type="entry name" value="NADase_transloc"/>
</dbReference>